<keyword evidence="3" id="KW-1185">Reference proteome</keyword>
<gene>
    <name evidence="2" type="ORF">FGL86_09215</name>
</gene>
<keyword evidence="1" id="KW-0732">Signal</keyword>
<dbReference type="OrthoDB" id="9812424at2"/>
<dbReference type="Gene3D" id="1.25.40.10">
    <property type="entry name" value="Tetratricopeptide repeat domain"/>
    <property type="match status" value="1"/>
</dbReference>
<feature type="chain" id="PRO_5022896201" evidence="1">
    <location>
        <begin position="24"/>
        <end position="210"/>
    </location>
</feature>
<dbReference type="SUPFAM" id="SSF48452">
    <property type="entry name" value="TPR-like"/>
    <property type="match status" value="1"/>
</dbReference>
<accession>A0A5B8SWC0</accession>
<name>A0A5B8SWC0_9GAMM</name>
<dbReference type="InterPro" id="IPR019734">
    <property type="entry name" value="TPR_rpt"/>
</dbReference>
<dbReference type="RefSeq" id="WP_147184285.1">
    <property type="nucleotide sequence ID" value="NZ_CP042382.1"/>
</dbReference>
<feature type="signal peptide" evidence="1">
    <location>
        <begin position="1"/>
        <end position="23"/>
    </location>
</feature>
<evidence type="ECO:0000256" key="1">
    <source>
        <dbReference type="SAM" id="SignalP"/>
    </source>
</evidence>
<dbReference type="KEGG" id="paur:FGL86_09215"/>
<organism evidence="2 3">
    <name type="scientific">Pistricoccus aurantiacus</name>
    <dbReference type="NCBI Taxonomy" id="1883414"/>
    <lineage>
        <taxon>Bacteria</taxon>
        <taxon>Pseudomonadati</taxon>
        <taxon>Pseudomonadota</taxon>
        <taxon>Gammaproteobacteria</taxon>
        <taxon>Oceanospirillales</taxon>
        <taxon>Halomonadaceae</taxon>
        <taxon>Pistricoccus</taxon>
    </lineage>
</organism>
<dbReference type="Pfam" id="PF14559">
    <property type="entry name" value="TPR_19"/>
    <property type="match status" value="1"/>
</dbReference>
<evidence type="ECO:0000313" key="3">
    <source>
        <dbReference type="Proteomes" id="UP000321272"/>
    </source>
</evidence>
<protein>
    <submittedName>
        <fullName evidence="2">Uncharacterized protein</fullName>
    </submittedName>
</protein>
<evidence type="ECO:0000313" key="2">
    <source>
        <dbReference type="EMBL" id="QEA39233.1"/>
    </source>
</evidence>
<dbReference type="Proteomes" id="UP000321272">
    <property type="component" value="Chromosome"/>
</dbReference>
<dbReference type="InterPro" id="IPR011990">
    <property type="entry name" value="TPR-like_helical_dom_sf"/>
</dbReference>
<dbReference type="EMBL" id="CP042382">
    <property type="protein sequence ID" value="QEA39233.1"/>
    <property type="molecule type" value="Genomic_DNA"/>
</dbReference>
<reference evidence="2 3" key="1">
    <citation type="submission" date="2019-06" db="EMBL/GenBank/DDBJ databases">
        <title>Genome analyses of bacteria isolated from kimchi.</title>
        <authorList>
            <person name="Lee S."/>
            <person name="Ahn S."/>
            <person name="Roh S."/>
        </authorList>
    </citation>
    <scope>NUCLEOTIDE SEQUENCE [LARGE SCALE GENOMIC DNA]</scope>
    <source>
        <strain evidence="2 3">CBA4606</strain>
    </source>
</reference>
<proteinExistence type="predicted"/>
<dbReference type="Pfam" id="PF13181">
    <property type="entry name" value="TPR_8"/>
    <property type="match status" value="1"/>
</dbReference>
<dbReference type="AlphaFoldDB" id="A0A5B8SWC0"/>
<sequence>MKGFVAVLWGMLLVLMPFAACHAQDSELFALKNRWEYITTQTPENKRADALGELAEDAKALAKTYPNNARVLVWQGIVLASQARAKGGVGALGLAKEARASLEQAIRLDPQGNAGSAYVTLGALYDRVPGWPLGFGDADQAERMFEKALRIRPAGIDVNYYYAVFLQDEGRLAEARQHARRAVEGEARAGRETSDEALRQEARRLLRELE</sequence>